<comment type="caution">
    <text evidence="4">The sequence shown here is derived from an EMBL/GenBank/DDBJ whole genome shotgun (WGS) entry which is preliminary data.</text>
</comment>
<keyword evidence="2" id="KW-0732">Signal</keyword>
<dbReference type="Proteomes" id="UP000779508">
    <property type="component" value="Unassembled WGS sequence"/>
</dbReference>
<dbReference type="Pfam" id="PF00082">
    <property type="entry name" value="Peptidase_S8"/>
    <property type="match status" value="1"/>
</dbReference>
<feature type="active site" description="Charge relay system" evidence="1">
    <location>
        <position position="159"/>
    </location>
</feature>
<evidence type="ECO:0000313" key="4">
    <source>
        <dbReference type="EMBL" id="MBU5677083.1"/>
    </source>
</evidence>
<evidence type="ECO:0000256" key="2">
    <source>
        <dbReference type="SAM" id="SignalP"/>
    </source>
</evidence>
<dbReference type="EMBL" id="JAHLQK010000004">
    <property type="protein sequence ID" value="MBU5677083.1"/>
    <property type="molecule type" value="Genomic_DNA"/>
</dbReference>
<proteinExistence type="inferred from homology"/>
<dbReference type="PROSITE" id="PS51892">
    <property type="entry name" value="SUBTILASE"/>
    <property type="match status" value="1"/>
</dbReference>
<gene>
    <name evidence="4" type="ORF">KQI88_11740</name>
</gene>
<sequence length="417" mass="46650">MKRFLCLFIVMVILLVGCTPSKTIQTKSSESSEPSESSVLYKTMLSPDNKLSIVRKPNEVDYSFIHPGKMTELPSYNPNSGQMWQVDLRSSDLTNLDLSEKLDDLLYADFDSKTKWPNKLPYGFEPQMIMELGKNPGLGLRGLHKKGITGKGIGLAIIDQGLLVDHVEYKEQLKMYEEIHCSDENASMHGPAVASIAVGKTVGVAPEADLYYIAETHGVFNEKGQFDWDLSWLAKSIDRIVEVNKTLPEDKKIRVISISLGIVRNTNGYEKALESIKKAEQEGIYTVDVGSNPYMGLGRNPLKNADDITSFTKGELWKNQEYNNYQLLIPMDSRCTASPTGVNDYVFYRNGGISWAVPYVAGLYALTCQVNPDITPDVFWEEAFNTSDTISVDSSTKETFGKIINPVRLIEKIEKIK</sequence>
<protein>
    <submittedName>
        <fullName evidence="4">Peptidase S8</fullName>
    </submittedName>
</protein>
<feature type="active site" description="Charge relay system" evidence="1">
    <location>
        <position position="189"/>
    </location>
</feature>
<feature type="domain" description="Peptidase S8/S53" evidence="3">
    <location>
        <begin position="150"/>
        <end position="292"/>
    </location>
</feature>
<reference evidence="4 5" key="1">
    <citation type="submission" date="2021-06" db="EMBL/GenBank/DDBJ databases">
        <authorList>
            <person name="Sun Q."/>
            <person name="Li D."/>
        </authorList>
    </citation>
    <scope>NUCLEOTIDE SEQUENCE [LARGE SCALE GENOMIC DNA]</scope>
    <source>
        <strain evidence="4 5">MSJ-5</strain>
    </source>
</reference>
<name>A0ABS6G638_9FIRM</name>
<dbReference type="PROSITE" id="PS51257">
    <property type="entry name" value="PROKAR_LIPOPROTEIN"/>
    <property type="match status" value="1"/>
</dbReference>
<keyword evidence="1" id="KW-0645">Protease</keyword>
<evidence type="ECO:0000256" key="1">
    <source>
        <dbReference type="PROSITE-ProRule" id="PRU01240"/>
    </source>
</evidence>
<keyword evidence="1" id="KW-0378">Hydrolase</keyword>
<feature type="signal peptide" evidence="2">
    <location>
        <begin position="1"/>
        <end position="21"/>
    </location>
</feature>
<dbReference type="InterPro" id="IPR000209">
    <property type="entry name" value="Peptidase_S8/S53_dom"/>
</dbReference>
<feature type="active site" description="Charge relay system" evidence="1">
    <location>
        <position position="354"/>
    </location>
</feature>
<organism evidence="4 5">
    <name type="scientific">Alkaliphilus flagellatus</name>
    <dbReference type="NCBI Taxonomy" id="2841507"/>
    <lineage>
        <taxon>Bacteria</taxon>
        <taxon>Bacillati</taxon>
        <taxon>Bacillota</taxon>
        <taxon>Clostridia</taxon>
        <taxon>Peptostreptococcales</taxon>
        <taxon>Natronincolaceae</taxon>
        <taxon>Alkaliphilus</taxon>
    </lineage>
</organism>
<evidence type="ECO:0000313" key="5">
    <source>
        <dbReference type="Proteomes" id="UP000779508"/>
    </source>
</evidence>
<evidence type="ECO:0000259" key="3">
    <source>
        <dbReference type="Pfam" id="PF00082"/>
    </source>
</evidence>
<accession>A0ABS6G638</accession>
<dbReference type="RefSeq" id="WP_216417529.1">
    <property type="nucleotide sequence ID" value="NZ_JAHLQK010000004.1"/>
</dbReference>
<keyword evidence="5" id="KW-1185">Reference proteome</keyword>
<keyword evidence="1" id="KW-0720">Serine protease</keyword>
<comment type="similarity">
    <text evidence="1">Belongs to the peptidase S8 family.</text>
</comment>
<feature type="chain" id="PRO_5045444078" evidence="2">
    <location>
        <begin position="22"/>
        <end position="417"/>
    </location>
</feature>